<accession>A0A2V3W1T3</accession>
<sequence>MKRYLTTLFVGLSIISVFVGFQFDVRWNGIVSWGLACIFLVFAAYFTKYISNDSKERDDPQNII</sequence>
<evidence type="ECO:0000313" key="3">
    <source>
        <dbReference type="Proteomes" id="UP000247978"/>
    </source>
</evidence>
<dbReference type="OrthoDB" id="2705056at2"/>
<dbReference type="EMBL" id="QJJQ01000008">
    <property type="protein sequence ID" value="PXW86205.1"/>
    <property type="molecule type" value="Genomic_DNA"/>
</dbReference>
<proteinExistence type="predicted"/>
<protein>
    <submittedName>
        <fullName evidence="2">Uncharacterized protein</fullName>
    </submittedName>
</protein>
<keyword evidence="1" id="KW-0472">Membrane</keyword>
<evidence type="ECO:0000256" key="1">
    <source>
        <dbReference type="SAM" id="Phobius"/>
    </source>
</evidence>
<gene>
    <name evidence="2" type="ORF">DFR56_10818</name>
</gene>
<dbReference type="AlphaFoldDB" id="A0A2V3W1T3"/>
<keyword evidence="1" id="KW-1133">Transmembrane helix</keyword>
<dbReference type="Proteomes" id="UP000247978">
    <property type="component" value="Unassembled WGS sequence"/>
</dbReference>
<dbReference type="RefSeq" id="WP_110395632.1">
    <property type="nucleotide sequence ID" value="NZ_JADIJL010000004.1"/>
</dbReference>
<keyword evidence="1" id="KW-0812">Transmembrane</keyword>
<comment type="caution">
    <text evidence="2">The sequence shown here is derived from an EMBL/GenBank/DDBJ whole genome shotgun (WGS) entry which is preliminary data.</text>
</comment>
<name>A0A2V3W1T3_9BACI</name>
<feature type="transmembrane region" description="Helical" evidence="1">
    <location>
        <begin position="30"/>
        <end position="47"/>
    </location>
</feature>
<organism evidence="2 3">
    <name type="scientific">Pseudogracilibacillus auburnensis</name>
    <dbReference type="NCBI Taxonomy" id="1494959"/>
    <lineage>
        <taxon>Bacteria</taxon>
        <taxon>Bacillati</taxon>
        <taxon>Bacillota</taxon>
        <taxon>Bacilli</taxon>
        <taxon>Bacillales</taxon>
        <taxon>Bacillaceae</taxon>
        <taxon>Pseudogracilibacillus</taxon>
    </lineage>
</organism>
<reference evidence="2 3" key="1">
    <citation type="submission" date="2018-05" db="EMBL/GenBank/DDBJ databases">
        <title>Genomic Encyclopedia of Type Strains, Phase IV (KMG-IV): sequencing the most valuable type-strain genomes for metagenomic binning, comparative biology and taxonomic classification.</title>
        <authorList>
            <person name="Goeker M."/>
        </authorList>
    </citation>
    <scope>NUCLEOTIDE SEQUENCE [LARGE SCALE GENOMIC DNA]</scope>
    <source>
        <strain evidence="2 3">DSM 28556</strain>
    </source>
</reference>
<evidence type="ECO:0000313" key="2">
    <source>
        <dbReference type="EMBL" id="PXW86205.1"/>
    </source>
</evidence>
<keyword evidence="3" id="KW-1185">Reference proteome</keyword>